<dbReference type="AlphaFoldDB" id="A0A1I7MV62"/>
<evidence type="ECO:0000259" key="2">
    <source>
        <dbReference type="Pfam" id="PF00578"/>
    </source>
</evidence>
<dbReference type="SUPFAM" id="SSF52833">
    <property type="entry name" value="Thioredoxin-like"/>
    <property type="match status" value="1"/>
</dbReference>
<evidence type="ECO:0000313" key="4">
    <source>
        <dbReference type="Proteomes" id="UP000199423"/>
    </source>
</evidence>
<accession>A0A1I7MV62</accession>
<dbReference type="GO" id="GO:0016209">
    <property type="term" value="F:antioxidant activity"/>
    <property type="evidence" value="ECO:0007669"/>
    <property type="project" value="InterPro"/>
</dbReference>
<dbReference type="RefSeq" id="WP_092863510.1">
    <property type="nucleotide sequence ID" value="NZ_FPCH01000001.1"/>
</dbReference>
<dbReference type="Proteomes" id="UP000199423">
    <property type="component" value="Unassembled WGS sequence"/>
</dbReference>
<organism evidence="3 4">
    <name type="scientific">Hyphomicrobium facile</name>
    <dbReference type="NCBI Taxonomy" id="51670"/>
    <lineage>
        <taxon>Bacteria</taxon>
        <taxon>Pseudomonadati</taxon>
        <taxon>Pseudomonadota</taxon>
        <taxon>Alphaproteobacteria</taxon>
        <taxon>Hyphomicrobiales</taxon>
        <taxon>Hyphomicrobiaceae</taxon>
        <taxon>Hyphomicrobium</taxon>
    </lineage>
</organism>
<sequence>MFNPERPPEIIAQRWLNSDKKRTLKAEKGKVVVIAIWQLACPGSQKFGLPQAMRLRGSFTEDEVSVLGLHMAFEKFDEQTPEKVEAFLKENGITIPIALDKPSAEGIPETMKAYELQGTPALLIFDRQGRLRRHYLGAVDDFRLGAEVMALLIEDKDSPREMSIALERKLAAALVDPEAHHHDHGDQCGCGHDHSHDHGHDHGHGHDHAHDHGHGEPGHVHGPDCKH</sequence>
<dbReference type="PANTHER" id="PTHR42852">
    <property type="entry name" value="THIOL:DISULFIDE INTERCHANGE PROTEIN DSBE"/>
    <property type="match status" value="1"/>
</dbReference>
<dbReference type="Gene3D" id="3.40.30.10">
    <property type="entry name" value="Glutaredoxin"/>
    <property type="match status" value="1"/>
</dbReference>
<feature type="region of interest" description="Disordered" evidence="1">
    <location>
        <begin position="177"/>
        <end position="227"/>
    </location>
</feature>
<dbReference type="PANTHER" id="PTHR42852:SF13">
    <property type="entry name" value="PROTEIN DIPZ"/>
    <property type="match status" value="1"/>
</dbReference>
<proteinExistence type="predicted"/>
<dbReference type="InterPro" id="IPR050553">
    <property type="entry name" value="Thioredoxin_ResA/DsbE_sf"/>
</dbReference>
<reference evidence="4" key="1">
    <citation type="submission" date="2016-10" db="EMBL/GenBank/DDBJ databases">
        <authorList>
            <person name="Varghese N."/>
            <person name="Submissions S."/>
        </authorList>
    </citation>
    <scope>NUCLEOTIDE SEQUENCE [LARGE SCALE GENOMIC DNA]</scope>
    <source>
        <strain evidence="4">DSM 1565</strain>
    </source>
</reference>
<dbReference type="InterPro" id="IPR036249">
    <property type="entry name" value="Thioredoxin-like_sf"/>
</dbReference>
<protein>
    <submittedName>
        <fullName evidence="3">AhpC/TSA family protein</fullName>
    </submittedName>
</protein>
<evidence type="ECO:0000256" key="1">
    <source>
        <dbReference type="SAM" id="MobiDB-lite"/>
    </source>
</evidence>
<gene>
    <name evidence="3" type="ORF">SAMN04488557_0414</name>
</gene>
<dbReference type="OrthoDB" id="9811352at2"/>
<feature type="domain" description="Alkyl hydroperoxide reductase subunit C/ Thiol specific antioxidant" evidence="2">
    <location>
        <begin position="19"/>
        <end position="133"/>
    </location>
</feature>
<keyword evidence="4" id="KW-1185">Reference proteome</keyword>
<dbReference type="EMBL" id="FPCH01000001">
    <property type="protein sequence ID" value="SFV26300.1"/>
    <property type="molecule type" value="Genomic_DNA"/>
</dbReference>
<evidence type="ECO:0000313" key="3">
    <source>
        <dbReference type="EMBL" id="SFV26300.1"/>
    </source>
</evidence>
<dbReference type="Pfam" id="PF00578">
    <property type="entry name" value="AhpC-TSA"/>
    <property type="match status" value="1"/>
</dbReference>
<dbReference type="GO" id="GO:0016491">
    <property type="term" value="F:oxidoreductase activity"/>
    <property type="evidence" value="ECO:0007669"/>
    <property type="project" value="InterPro"/>
</dbReference>
<dbReference type="InterPro" id="IPR000866">
    <property type="entry name" value="AhpC/TSA"/>
</dbReference>
<dbReference type="CDD" id="cd02966">
    <property type="entry name" value="TlpA_like_family"/>
    <property type="match status" value="1"/>
</dbReference>
<name>A0A1I7MV62_9HYPH</name>
<dbReference type="STRING" id="51670.SAMN04488557_0414"/>